<reference evidence="3" key="2">
    <citation type="submission" date="2017-12" db="EMBL/GenBank/DDBJ databases">
        <title>WGS assembly of Marchantia polymorpha.</title>
        <authorList>
            <person name="Bowman J.L."/>
            <person name="Kohchi T."/>
            <person name="Yamato K.T."/>
            <person name="Jenkins J."/>
            <person name="Shu S."/>
            <person name="Ishizaki K."/>
            <person name="Yamaoka S."/>
            <person name="Nishihama R."/>
            <person name="Nakamura Y."/>
            <person name="Berger F."/>
            <person name="Adam C."/>
            <person name="Aki S.S."/>
            <person name="Althoff F."/>
            <person name="Araki T."/>
            <person name="Arteaga-Vazquez M.A."/>
            <person name="Balasubrmanian S."/>
            <person name="Bauer D."/>
            <person name="Boehm C.R."/>
            <person name="Briginshaw L."/>
            <person name="Caballero-Perez J."/>
            <person name="Catarino B."/>
            <person name="Chen F."/>
            <person name="Chiyoda S."/>
            <person name="Chovatia M."/>
            <person name="Davies K.M."/>
            <person name="Delmans M."/>
            <person name="Demura T."/>
            <person name="Dierschke T."/>
            <person name="Dolan L."/>
            <person name="Dorantes-Acosta A.E."/>
            <person name="Eklund D.M."/>
            <person name="Florent S.N."/>
            <person name="Flores-Sandoval E."/>
            <person name="Fujiyama A."/>
            <person name="Fukuzawa H."/>
            <person name="Galik B."/>
            <person name="Grimanelli D."/>
            <person name="Grimwood J."/>
            <person name="Grossniklaus U."/>
            <person name="Hamada T."/>
            <person name="Haseloff J."/>
            <person name="Hetherington A.J."/>
            <person name="Higo A."/>
            <person name="Hirakawa Y."/>
            <person name="Hundley H.N."/>
            <person name="Ikeda Y."/>
            <person name="Inoue K."/>
            <person name="Inoue S."/>
            <person name="Ishida S."/>
            <person name="Jia Q."/>
            <person name="Kakita M."/>
            <person name="Kanazawa T."/>
            <person name="Kawai Y."/>
            <person name="Kawashima T."/>
            <person name="Kennedy M."/>
            <person name="Kinose K."/>
            <person name="Kinoshita T."/>
            <person name="Kohara Y."/>
            <person name="Koide E."/>
            <person name="Komatsu K."/>
            <person name="Kopischke S."/>
            <person name="Kubo M."/>
            <person name="Kyozuka J."/>
            <person name="Lagercrantz U."/>
            <person name="Lin S.S."/>
            <person name="Lindquist E."/>
            <person name="Lipzen A.M."/>
            <person name="Lu C."/>
            <person name="Luna E.D."/>
            <person name="Martienssen R.A."/>
            <person name="Minamino N."/>
            <person name="Mizutani M."/>
            <person name="Mizutani M."/>
            <person name="Mochizuki N."/>
            <person name="Monte I."/>
            <person name="Mosher R."/>
            <person name="Nagasaki H."/>
            <person name="Nakagami H."/>
            <person name="Naramoto S."/>
            <person name="Nishitani K."/>
            <person name="Ohtani M."/>
            <person name="Okamoto T."/>
            <person name="Okumura M."/>
            <person name="Phillips J."/>
            <person name="Pollak B."/>
            <person name="Reinders A."/>
            <person name="Roevekamp M."/>
            <person name="Sano R."/>
            <person name="Sawa S."/>
            <person name="Schmid M.W."/>
            <person name="Shirakawa M."/>
            <person name="Solano R."/>
            <person name="Spunde A."/>
            <person name="Suetsugu N."/>
            <person name="Sugano S."/>
            <person name="Sugiyama A."/>
            <person name="Sun R."/>
            <person name="Suzuki Y."/>
            <person name="Takenaka M."/>
            <person name="Takezawa D."/>
            <person name="Tomogane H."/>
            <person name="Tsuzuki M."/>
            <person name="Ueda T."/>
            <person name="Umeda M."/>
            <person name="Ward J.M."/>
            <person name="Watanabe Y."/>
            <person name="Yazaki K."/>
            <person name="Yokoyama R."/>
            <person name="Yoshitake Y."/>
            <person name="Yotsui I."/>
            <person name="Zachgo S."/>
            <person name="Schmutz J."/>
        </authorList>
    </citation>
    <scope>NUCLEOTIDE SEQUENCE [LARGE SCALE GENOMIC DNA]</scope>
    <source>
        <strain evidence="3">Tak-1</strain>
    </source>
</reference>
<reference evidence="4" key="1">
    <citation type="journal article" date="2017" name="Cell">
        <title>Insights into land plant evolution garnered from the Marchantia polymorpha genome.</title>
        <authorList>
            <person name="Bowman J.L."/>
            <person name="Kohchi T."/>
            <person name="Yamato K.T."/>
            <person name="Jenkins J."/>
            <person name="Shu S."/>
            <person name="Ishizaki K."/>
            <person name="Yamaoka S."/>
            <person name="Nishihama R."/>
            <person name="Nakamura Y."/>
            <person name="Berger F."/>
            <person name="Adam C."/>
            <person name="Aki S.S."/>
            <person name="Althoff F."/>
            <person name="Araki T."/>
            <person name="Arteaga-Vazquez M.A."/>
            <person name="Balasubrmanian S."/>
            <person name="Barry K."/>
            <person name="Bauer D."/>
            <person name="Boehm C.R."/>
            <person name="Briginshaw L."/>
            <person name="Caballero-Perez J."/>
            <person name="Catarino B."/>
            <person name="Chen F."/>
            <person name="Chiyoda S."/>
            <person name="Chovatia M."/>
            <person name="Davies K.M."/>
            <person name="Delmans M."/>
            <person name="Demura T."/>
            <person name="Dierschke T."/>
            <person name="Dolan L."/>
            <person name="Dorantes-Acosta A.E."/>
            <person name="Eklund D.M."/>
            <person name="Florent S.N."/>
            <person name="Flores-Sandoval E."/>
            <person name="Fujiyama A."/>
            <person name="Fukuzawa H."/>
            <person name="Galik B."/>
            <person name="Grimanelli D."/>
            <person name="Grimwood J."/>
            <person name="Grossniklaus U."/>
            <person name="Hamada T."/>
            <person name="Haseloff J."/>
            <person name="Hetherington A.J."/>
            <person name="Higo A."/>
            <person name="Hirakawa Y."/>
            <person name="Hundley H.N."/>
            <person name="Ikeda Y."/>
            <person name="Inoue K."/>
            <person name="Inoue S.I."/>
            <person name="Ishida S."/>
            <person name="Jia Q."/>
            <person name="Kakita M."/>
            <person name="Kanazawa T."/>
            <person name="Kawai Y."/>
            <person name="Kawashima T."/>
            <person name="Kennedy M."/>
            <person name="Kinose K."/>
            <person name="Kinoshita T."/>
            <person name="Kohara Y."/>
            <person name="Koide E."/>
            <person name="Komatsu K."/>
            <person name="Kopischke S."/>
            <person name="Kubo M."/>
            <person name="Kyozuka J."/>
            <person name="Lagercrantz U."/>
            <person name="Lin S.S."/>
            <person name="Lindquist E."/>
            <person name="Lipzen A.M."/>
            <person name="Lu C.W."/>
            <person name="De Luna E."/>
            <person name="Martienssen R.A."/>
            <person name="Minamino N."/>
            <person name="Mizutani M."/>
            <person name="Mizutani M."/>
            <person name="Mochizuki N."/>
            <person name="Monte I."/>
            <person name="Mosher R."/>
            <person name="Nagasaki H."/>
            <person name="Nakagami H."/>
            <person name="Naramoto S."/>
            <person name="Nishitani K."/>
            <person name="Ohtani M."/>
            <person name="Okamoto T."/>
            <person name="Okumura M."/>
            <person name="Phillips J."/>
            <person name="Pollak B."/>
            <person name="Reinders A."/>
            <person name="Rovekamp M."/>
            <person name="Sano R."/>
            <person name="Sawa S."/>
            <person name="Schmid M.W."/>
            <person name="Shirakawa M."/>
            <person name="Solano R."/>
            <person name="Spunde A."/>
            <person name="Suetsugu N."/>
            <person name="Sugano S."/>
            <person name="Sugiyama A."/>
            <person name="Sun R."/>
            <person name="Suzuki Y."/>
            <person name="Takenaka M."/>
            <person name="Takezawa D."/>
            <person name="Tomogane H."/>
            <person name="Tsuzuki M."/>
            <person name="Ueda T."/>
            <person name="Umeda M."/>
            <person name="Ward J.M."/>
            <person name="Watanabe Y."/>
            <person name="Yazaki K."/>
            <person name="Yokoyama R."/>
            <person name="Yoshitake Y."/>
            <person name="Yotsui I."/>
            <person name="Zachgo S."/>
            <person name="Schmutz J."/>
        </authorList>
    </citation>
    <scope>NUCLEOTIDE SEQUENCE [LARGE SCALE GENOMIC DNA]</scope>
    <source>
        <strain evidence="4">Tak-1</strain>
    </source>
</reference>
<evidence type="ECO:0000313" key="3">
    <source>
        <dbReference type="EMBL" id="PTQ42927.1"/>
    </source>
</evidence>
<feature type="compositionally biased region" description="Basic and acidic residues" evidence="2">
    <location>
        <begin position="224"/>
        <end position="234"/>
    </location>
</feature>
<dbReference type="Gramene" id="Mp5g05790.2">
    <property type="protein sequence ID" value="Mp5g05790.2.cds"/>
    <property type="gene ID" value="Mp5g05790"/>
</dbReference>
<dbReference type="OrthoDB" id="2020741at2759"/>
<feature type="compositionally biased region" description="Basic and acidic residues" evidence="2">
    <location>
        <begin position="1043"/>
        <end position="1052"/>
    </location>
</feature>
<feature type="compositionally biased region" description="Polar residues" evidence="2">
    <location>
        <begin position="264"/>
        <end position="275"/>
    </location>
</feature>
<dbReference type="AlphaFoldDB" id="A0A2R6X9Z3"/>
<feature type="region of interest" description="Disordered" evidence="2">
    <location>
        <begin position="385"/>
        <end position="470"/>
    </location>
</feature>
<proteinExistence type="predicted"/>
<feature type="coiled-coil region" evidence="1">
    <location>
        <begin position="104"/>
        <end position="138"/>
    </location>
</feature>
<dbReference type="EMBL" id="KZ772699">
    <property type="protein sequence ID" value="PTQ42928.1"/>
    <property type="molecule type" value="Genomic_DNA"/>
</dbReference>
<feature type="coiled-coil region" evidence="1">
    <location>
        <begin position="886"/>
        <end position="1029"/>
    </location>
</feature>
<evidence type="ECO:0000256" key="1">
    <source>
        <dbReference type="SAM" id="Coils"/>
    </source>
</evidence>
<dbReference type="Proteomes" id="UP000244005">
    <property type="component" value="Unassembled WGS sequence"/>
</dbReference>
<feature type="region of interest" description="Disordered" evidence="2">
    <location>
        <begin position="290"/>
        <end position="311"/>
    </location>
</feature>
<feature type="compositionally biased region" description="Basic and acidic residues" evidence="2">
    <location>
        <begin position="386"/>
        <end position="397"/>
    </location>
</feature>
<feature type="compositionally biased region" description="Polar residues" evidence="2">
    <location>
        <begin position="412"/>
        <end position="425"/>
    </location>
</feature>
<keyword evidence="1" id="KW-0175">Coiled coil</keyword>
<sequence>MTTVGLSFKGMKDTVFLPSNESSGLVKALLELDDSPTGSDEEFLDFQFKIADAKAREREASEQLSDWRAAFANLQLRQAQEIAEFALHQRNEDEQRNAQQTVELSELRSSLQACELELERVKAENAGLLQHKSELEKDFEQELRYSENLRQNINEHNHMQERLVHENLELKRALDEATVTTGRLKEALVEKASELSAWLGLDGINIQAIPSSILDEKTSLNREEKKACNAHGEDSQGFDTSEKSGAMRSQDANERTDSSRVTDEATTSVQCGAASTSASLDDDCADMKHEVPSERLPSPRETTVRNANDSHRCKGLSVRDLIAEERKSFEHDSSPGKKERILTLEQKIQELQLELDGLQSQHHHSKDDIELWVFKQRSCPSPLTEAVKDDTEFEARLSSDSSSTTEKAEITVSAQPGSSFSNEAGTSADHAKRNAGALGLDHTIPTSNSLPSMADDTAVSQGSPSRYEDGEASWVGSRADLEDKHICTNPNQLWSLTSVSELVESITEELTKLLRVVIKTPSSSLRNSFNDLERRVKVWSNITSKALQSKVSKTGALEEWKELVVDFLSKSRQELITLHQRLHDCEDELSSVDKLRAESLVATQTITFLKDEINKLEAQNFTDHIEREEEVNVLKKDLEYAHTLISAAQRKSSEEHKLALTLKDQLRKVELELEHSKQGWAAEQDFIDSCFGDESGDLFGEDRSFSKKDVDTLEKKVEELTSRLEENERELGELMVISGIDFDAVVSAKLKRMEQRLEDSKASESLVRAEKTELASQVSWLKSKLAEVEHELHLENQQHVEILIRYEEEQGQLEASSRSERDSLNAKVTQLEKLLAEKTKQFETGHPGSPTYQVHRLRANVLALETSLAAERQKGIDSEACMEAHLIKEKDKNNDLETKLTTLQSTVTSLKSELSEAEQREKRAQSQIEKLMIELGIAKEEVLKCEVRMQKTIRQAKEDVDAEKRRLEESHNNQKQMEWHLCRQIELTEGLEREKAKIREVLEEFEIQNLALEKERDDLRTAYMQLARQTAQRVGEVGKTTLRRQESKRMKMDPPVTVPKQGLPTRAN</sequence>
<gene>
    <name evidence="3" type="ORF">MARPO_0027s0048</name>
</gene>
<feature type="region of interest" description="Disordered" evidence="2">
    <location>
        <begin position="224"/>
        <end position="275"/>
    </location>
</feature>
<feature type="coiled-coil region" evidence="1">
    <location>
        <begin position="341"/>
        <end position="368"/>
    </location>
</feature>
<feature type="coiled-coil region" evidence="1">
    <location>
        <begin position="703"/>
        <end position="737"/>
    </location>
</feature>
<feature type="compositionally biased region" description="Basic and acidic residues" evidence="2">
    <location>
        <begin position="251"/>
        <end position="263"/>
    </location>
</feature>
<keyword evidence="4" id="KW-1185">Reference proteome</keyword>
<feature type="region of interest" description="Disordered" evidence="2">
    <location>
        <begin position="1043"/>
        <end position="1068"/>
    </location>
</feature>
<protein>
    <submittedName>
        <fullName evidence="3">Uncharacterized protein</fullName>
    </submittedName>
</protein>
<organism evidence="3 4">
    <name type="scientific">Marchantia polymorpha</name>
    <name type="common">Common liverwort</name>
    <name type="synonym">Marchantia aquatica</name>
    <dbReference type="NCBI Taxonomy" id="3197"/>
    <lineage>
        <taxon>Eukaryota</taxon>
        <taxon>Viridiplantae</taxon>
        <taxon>Streptophyta</taxon>
        <taxon>Embryophyta</taxon>
        <taxon>Marchantiophyta</taxon>
        <taxon>Marchantiopsida</taxon>
        <taxon>Marchantiidae</taxon>
        <taxon>Marchantiales</taxon>
        <taxon>Marchantiaceae</taxon>
        <taxon>Marchantia</taxon>
    </lineage>
</organism>
<accession>A0A2R6X9Z3</accession>
<dbReference type="EMBL" id="KZ772699">
    <property type="protein sequence ID" value="PTQ42927.1"/>
    <property type="molecule type" value="Genomic_DNA"/>
</dbReference>
<evidence type="ECO:0000256" key="2">
    <source>
        <dbReference type="SAM" id="MobiDB-lite"/>
    </source>
</evidence>
<evidence type="ECO:0000313" key="4">
    <source>
        <dbReference type="Proteomes" id="UP000244005"/>
    </source>
</evidence>
<name>A0A2R6X9Z3_MARPO</name>